<dbReference type="GO" id="GO:0005789">
    <property type="term" value="C:endoplasmic reticulum membrane"/>
    <property type="evidence" value="ECO:0007669"/>
    <property type="project" value="UniProtKB-SubCell"/>
</dbReference>
<sequence>MSPVLNKGDIILVSNHSHQQYNIGDIVVFKLESQSHPIVHRITSIVRPQRPHGIKLESRLFEQGLNAKTGGKTIWKKDQLRVNKYGSLPWSNNMKRVPEVNNIPSHRWDASHSLHKSRRRQAISHRGFHLRTTEGHSSNFVTRGDQNRLDDRLLYAKDGITYLTRDRILGKVLWSVPYLGHLKRVLSSLIGL</sequence>
<dbReference type="PANTHER" id="PTHR10806:SF6">
    <property type="entry name" value="SIGNAL PEPTIDASE COMPLEX CATALYTIC SUBUNIT SEC11"/>
    <property type="match status" value="1"/>
</dbReference>
<comment type="caution">
    <text evidence="11">The sequence shown here is derived from an EMBL/GenBank/DDBJ whole genome shotgun (WGS) entry which is preliminary data.</text>
</comment>
<dbReference type="SUPFAM" id="SSF51306">
    <property type="entry name" value="LexA/Signal peptidase"/>
    <property type="match status" value="1"/>
</dbReference>
<evidence type="ECO:0000256" key="10">
    <source>
        <dbReference type="ARBA" id="ARBA00045533"/>
    </source>
</evidence>
<evidence type="ECO:0000256" key="6">
    <source>
        <dbReference type="ARBA" id="ARBA00021755"/>
    </source>
</evidence>
<keyword evidence="7" id="KW-0812">Transmembrane</keyword>
<dbReference type="InterPro" id="IPR019533">
    <property type="entry name" value="Peptidase_S26"/>
</dbReference>
<gene>
    <name evidence="11" type="ORF">TCAL_16009</name>
</gene>
<comment type="similarity">
    <text evidence="3">Belongs to the peptidase S26B family.</text>
</comment>
<evidence type="ECO:0000313" key="11">
    <source>
        <dbReference type="EMBL" id="TRY79441.1"/>
    </source>
</evidence>
<dbReference type="InterPro" id="IPR001733">
    <property type="entry name" value="Peptidase_S26B"/>
</dbReference>
<evidence type="ECO:0000256" key="8">
    <source>
        <dbReference type="ARBA" id="ARBA00022989"/>
    </source>
</evidence>
<protein>
    <recommendedName>
        <fullName evidence="5">Signal peptidase complex catalytic subunit SEC11</fullName>
        <ecNumber evidence="4">3.4.21.89</ecNumber>
    </recommendedName>
    <alternativeName>
        <fullName evidence="6">Signal peptidase complex catalytic subunit sec11</fullName>
    </alternativeName>
</protein>
<reference evidence="11 12" key="1">
    <citation type="journal article" date="2018" name="Nat. Ecol. Evol.">
        <title>Genomic signatures of mitonuclear coevolution across populations of Tigriopus californicus.</title>
        <authorList>
            <person name="Barreto F.S."/>
            <person name="Watson E.T."/>
            <person name="Lima T.G."/>
            <person name="Willett C.S."/>
            <person name="Edmands S."/>
            <person name="Li W."/>
            <person name="Burton R.S."/>
        </authorList>
    </citation>
    <scope>NUCLEOTIDE SEQUENCE [LARGE SCALE GENOMIC DNA]</scope>
    <source>
        <strain evidence="11 12">San Diego</strain>
    </source>
</reference>
<evidence type="ECO:0000313" key="12">
    <source>
        <dbReference type="Proteomes" id="UP000318571"/>
    </source>
</evidence>
<dbReference type="PANTHER" id="PTHR10806">
    <property type="entry name" value="SIGNAL PEPTIDASE COMPLEX CATALYTIC SUBUNIT SEC11"/>
    <property type="match status" value="1"/>
</dbReference>
<dbReference type="InterPro" id="IPR036286">
    <property type="entry name" value="LexA/Signal_pep-like_sf"/>
</dbReference>
<proteinExistence type="inferred from homology"/>
<evidence type="ECO:0000256" key="3">
    <source>
        <dbReference type="ARBA" id="ARBA00011035"/>
    </source>
</evidence>
<evidence type="ECO:0000256" key="1">
    <source>
        <dbReference type="ARBA" id="ARBA00000677"/>
    </source>
</evidence>
<keyword evidence="8" id="KW-1133">Transmembrane helix</keyword>
<dbReference type="GO" id="GO:0004252">
    <property type="term" value="F:serine-type endopeptidase activity"/>
    <property type="evidence" value="ECO:0007669"/>
    <property type="project" value="InterPro"/>
</dbReference>
<evidence type="ECO:0000256" key="5">
    <source>
        <dbReference type="ARBA" id="ARBA00019685"/>
    </source>
</evidence>
<dbReference type="EMBL" id="VCGU01000002">
    <property type="protein sequence ID" value="TRY79441.1"/>
    <property type="molecule type" value="Genomic_DNA"/>
</dbReference>
<dbReference type="EC" id="3.4.21.89" evidence="4"/>
<dbReference type="AlphaFoldDB" id="A0A553PP34"/>
<organism evidence="11 12">
    <name type="scientific">Tigriopus californicus</name>
    <name type="common">Marine copepod</name>
    <dbReference type="NCBI Taxonomy" id="6832"/>
    <lineage>
        <taxon>Eukaryota</taxon>
        <taxon>Metazoa</taxon>
        <taxon>Ecdysozoa</taxon>
        <taxon>Arthropoda</taxon>
        <taxon>Crustacea</taxon>
        <taxon>Multicrustacea</taxon>
        <taxon>Hexanauplia</taxon>
        <taxon>Copepoda</taxon>
        <taxon>Harpacticoida</taxon>
        <taxon>Harpacticidae</taxon>
        <taxon>Tigriopus</taxon>
    </lineage>
</organism>
<name>A0A553PP34_TIGCA</name>
<dbReference type="GO" id="GO:0006465">
    <property type="term" value="P:signal peptide processing"/>
    <property type="evidence" value="ECO:0007669"/>
    <property type="project" value="InterPro"/>
</dbReference>
<dbReference type="GO" id="GO:0009003">
    <property type="term" value="F:signal peptidase activity"/>
    <property type="evidence" value="ECO:0007669"/>
    <property type="project" value="UniProtKB-EC"/>
</dbReference>
<comment type="catalytic activity">
    <reaction evidence="1">
        <text>Cleavage of hydrophobic, N-terminal signal or leader sequences from secreted and periplasmic proteins.</text>
        <dbReference type="EC" id="3.4.21.89"/>
    </reaction>
</comment>
<dbReference type="Proteomes" id="UP000318571">
    <property type="component" value="Chromosome 6"/>
</dbReference>
<evidence type="ECO:0000256" key="2">
    <source>
        <dbReference type="ARBA" id="ARBA00004648"/>
    </source>
</evidence>
<evidence type="ECO:0000256" key="7">
    <source>
        <dbReference type="ARBA" id="ARBA00022692"/>
    </source>
</evidence>
<evidence type="ECO:0000256" key="4">
    <source>
        <dbReference type="ARBA" id="ARBA00013208"/>
    </source>
</evidence>
<comment type="function">
    <text evidence="10">Catalytic component of the signal peptidase complex (SPC) which catalyzes the cleavage of N-terminal signal sequences from nascent proteins as they are translocated into the lumen of the endoplasmic reticulum. Specifically cleaves N-terminal signal peptides that contain a hydrophobic alpha-helix (h-region) shorter than 18-20 amino acids.</text>
</comment>
<evidence type="ECO:0000256" key="9">
    <source>
        <dbReference type="ARBA" id="ARBA00023136"/>
    </source>
</evidence>
<keyword evidence="12" id="KW-1185">Reference proteome</keyword>
<comment type="subcellular location">
    <subcellularLocation>
        <location evidence="2">Endoplasmic reticulum membrane</location>
        <topology evidence="2">Single-pass type II membrane protein</topology>
    </subcellularLocation>
</comment>
<dbReference type="CDD" id="cd06530">
    <property type="entry name" value="S26_SPase_I"/>
    <property type="match status" value="1"/>
</dbReference>
<keyword evidence="9" id="KW-0472">Membrane</keyword>
<accession>A0A553PP34</accession>